<dbReference type="Pfam" id="PF00012">
    <property type="entry name" value="HSP70"/>
    <property type="match status" value="2"/>
</dbReference>
<dbReference type="EMBL" id="CP063231">
    <property type="protein sequence ID" value="URL58243.1"/>
    <property type="molecule type" value="Genomic_DNA"/>
</dbReference>
<keyword evidence="4" id="KW-1185">Reference proteome</keyword>
<name>A0ABY4T2Z9_9GAMM</name>
<accession>A0ABY4T2Z9</accession>
<proteinExistence type="predicted"/>
<dbReference type="Gene3D" id="3.90.640.10">
    <property type="entry name" value="Actin, Chain A, domain 4"/>
    <property type="match status" value="1"/>
</dbReference>
<evidence type="ECO:0000256" key="2">
    <source>
        <dbReference type="ARBA" id="ARBA00022840"/>
    </source>
</evidence>
<reference evidence="3" key="1">
    <citation type="submission" date="2020-10" db="EMBL/GenBank/DDBJ databases">
        <title>Whole-genome sequence of Luteibacter sp. EIF3.</title>
        <authorList>
            <person name="Friedrich I."/>
            <person name="Hertel R."/>
            <person name="Daniel R."/>
        </authorList>
    </citation>
    <scope>NUCLEOTIDE SEQUENCE</scope>
    <source>
        <strain evidence="3">EIF3</strain>
    </source>
</reference>
<evidence type="ECO:0000256" key="1">
    <source>
        <dbReference type="ARBA" id="ARBA00022741"/>
    </source>
</evidence>
<dbReference type="InterPro" id="IPR013126">
    <property type="entry name" value="Hsp_70_fam"/>
</dbReference>
<keyword evidence="2" id="KW-0067">ATP-binding</keyword>
<dbReference type="PANTHER" id="PTHR19375">
    <property type="entry name" value="HEAT SHOCK PROTEIN 70KDA"/>
    <property type="match status" value="1"/>
</dbReference>
<keyword evidence="1" id="KW-0547">Nucleotide-binding</keyword>
<evidence type="ECO:0000313" key="4">
    <source>
        <dbReference type="Proteomes" id="UP001056681"/>
    </source>
</evidence>
<sequence>MNIGIDFGTSYSAAATYVDGELTLVHFGDAKQFRTAVFFPEVVPDPSDFRLTPELDAQVESHVRDARAQQRQFATEARQQGRSYTERSDADLRRDALRTVRRQWMERRAAESPTATVESFQHALFGDDAVQAYLEYGDGNLIESPKSMLGYRLDPQVRKVIVHIATHILEHIRLAASRQLGGPVRTAVIGRPVHFRSSMGDRGSEQAVEIIREAAAVAGFDAVTFLEEPAAAAMHYHKRLATRQTALIVDIGGGTTDVAFAELGGDELPRIVRTWGLAKGGTDLDVNLSMHSFMPQLGNNVTRVPVHHYVEAASVHNLPKQREFRRQDYRFVDEPWQSRLRALQQPGATTRLNQTAERSKIALSSDAETPADLGFLEPGLGVSVARSDLDAAVEPFVERMQRLLAEVRAEWPGVPGSVFLTGGTSRSPVVKAAVRESFPDIPLVEGDPSLGVVSGLAVAAVEGSTEPASA</sequence>
<dbReference type="Proteomes" id="UP001056681">
    <property type="component" value="Chromosome"/>
</dbReference>
<gene>
    <name evidence="3" type="ORF">IM816_16870</name>
</gene>
<dbReference type="Gene3D" id="3.30.420.40">
    <property type="match status" value="3"/>
</dbReference>
<organism evidence="3 4">
    <name type="scientific">Luteibacter flocculans</name>
    <dbReference type="NCBI Taxonomy" id="2780091"/>
    <lineage>
        <taxon>Bacteria</taxon>
        <taxon>Pseudomonadati</taxon>
        <taxon>Pseudomonadota</taxon>
        <taxon>Gammaproteobacteria</taxon>
        <taxon>Lysobacterales</taxon>
        <taxon>Rhodanobacteraceae</taxon>
        <taxon>Luteibacter</taxon>
    </lineage>
</organism>
<protein>
    <submittedName>
        <fullName evidence="3">Hsp70 family protein</fullName>
    </submittedName>
</protein>
<evidence type="ECO:0000313" key="3">
    <source>
        <dbReference type="EMBL" id="URL58243.1"/>
    </source>
</evidence>
<dbReference type="InterPro" id="IPR043129">
    <property type="entry name" value="ATPase_NBD"/>
</dbReference>
<dbReference type="SUPFAM" id="SSF53067">
    <property type="entry name" value="Actin-like ATPase domain"/>
    <property type="match status" value="2"/>
</dbReference>
<dbReference type="RefSeq" id="WP_250338976.1">
    <property type="nucleotide sequence ID" value="NZ_CP063231.1"/>
</dbReference>